<protein>
    <submittedName>
        <fullName evidence="2">Uncharacterized protein</fullName>
    </submittedName>
</protein>
<organism evidence="2 3">
    <name type="scientific">Rhizobium rosettiformans W3</name>
    <dbReference type="NCBI Taxonomy" id="538378"/>
    <lineage>
        <taxon>Bacteria</taxon>
        <taxon>Pseudomonadati</taxon>
        <taxon>Pseudomonadota</taxon>
        <taxon>Alphaproteobacteria</taxon>
        <taxon>Hyphomicrobiales</taxon>
        <taxon>Rhizobiaceae</taxon>
        <taxon>Rhizobium/Agrobacterium group</taxon>
        <taxon>Rhizobium</taxon>
    </lineage>
</organism>
<dbReference type="AlphaFoldDB" id="A0A4S8PXW6"/>
<name>A0A4S8PXW6_9HYPH</name>
<reference evidence="2 3" key="1">
    <citation type="submission" date="2019-04" db="EMBL/GenBank/DDBJ databases">
        <title>genome sequence of strain W3.</title>
        <authorList>
            <person name="Gao J."/>
            <person name="Sun J."/>
        </authorList>
    </citation>
    <scope>NUCLEOTIDE SEQUENCE [LARGE SCALE GENOMIC DNA]</scope>
    <source>
        <strain evidence="2 3">W3</strain>
    </source>
</reference>
<sequence length="290" mass="31983">MTEYVTEHGEIIEAPDASQLTPVQMARRQLAAFKFDLVETIAADPKLSKAPCLGVMVVYLSFLTIDERTLRPTTVYASNIKLMARAGIKSKTTASQARKLLVEAGYLVPTGSQTKDGCAKFRVANPRAEMIKMHIREAEEFLAQRDALRKEGERRKKALLTRGVTDIDTPSEAWGTSNWPDRVSDIDTNYLEGHLSVSCSGEEGSLIEHDQSLDDQSNSYASARGGDDQNEPLPVPRNDEEADGMISMICEGRTVPPFMRDRLRLILNAGVLTPKMIEGMLNRVKGEAAA</sequence>
<dbReference type="Proteomes" id="UP000307378">
    <property type="component" value="Unassembled WGS sequence"/>
</dbReference>
<feature type="region of interest" description="Disordered" evidence="1">
    <location>
        <begin position="214"/>
        <end position="240"/>
    </location>
</feature>
<evidence type="ECO:0000256" key="1">
    <source>
        <dbReference type="SAM" id="MobiDB-lite"/>
    </source>
</evidence>
<accession>A0A4S8PXW6</accession>
<evidence type="ECO:0000313" key="3">
    <source>
        <dbReference type="Proteomes" id="UP000307378"/>
    </source>
</evidence>
<dbReference type="EMBL" id="STGU01000011">
    <property type="protein sequence ID" value="THV33079.1"/>
    <property type="molecule type" value="Genomic_DNA"/>
</dbReference>
<dbReference type="RefSeq" id="WP_136542512.1">
    <property type="nucleotide sequence ID" value="NZ_STGU01000011.1"/>
</dbReference>
<evidence type="ECO:0000313" key="2">
    <source>
        <dbReference type="EMBL" id="THV33079.1"/>
    </source>
</evidence>
<comment type="caution">
    <text evidence="2">The sequence shown here is derived from an EMBL/GenBank/DDBJ whole genome shotgun (WGS) entry which is preliminary data.</text>
</comment>
<gene>
    <name evidence="2" type="ORF">FAA86_17960</name>
</gene>
<proteinExistence type="predicted"/>